<dbReference type="OrthoDB" id="9795618at2"/>
<name>A0A3L7DVX5_9GAMM</name>
<evidence type="ECO:0000313" key="2">
    <source>
        <dbReference type="EMBL" id="RLQ20699.1"/>
    </source>
</evidence>
<dbReference type="InterPro" id="IPR037523">
    <property type="entry name" value="VOC_core"/>
</dbReference>
<dbReference type="Proteomes" id="UP000265509">
    <property type="component" value="Unassembled WGS sequence"/>
</dbReference>
<evidence type="ECO:0000313" key="3">
    <source>
        <dbReference type="Proteomes" id="UP000265509"/>
    </source>
</evidence>
<dbReference type="PROSITE" id="PS51819">
    <property type="entry name" value="VOC"/>
    <property type="match status" value="1"/>
</dbReference>
<sequence length="44" mass="5064">MTPQFTGIDHVHLYVPRRDEAADWYMQVLDFRVVADAANQGELS</sequence>
<dbReference type="InterPro" id="IPR004360">
    <property type="entry name" value="Glyas_Fos-R_dOase_dom"/>
</dbReference>
<reference evidence="2 3" key="1">
    <citation type="submission" date="2018-07" db="EMBL/GenBank/DDBJ databases">
        <title>Halioglobus sp. genome submission.</title>
        <authorList>
            <person name="Ye M.-Q."/>
            <person name="Du Z.-J."/>
        </authorList>
    </citation>
    <scope>NUCLEOTIDE SEQUENCE [LARGE SCALE GENOMIC DNA]</scope>
    <source>
        <strain evidence="2 3">U0301</strain>
    </source>
</reference>
<proteinExistence type="predicted"/>
<dbReference type="SUPFAM" id="SSF54593">
    <property type="entry name" value="Glyoxalase/Bleomycin resistance protein/Dihydroxybiphenyl dioxygenase"/>
    <property type="match status" value="1"/>
</dbReference>
<feature type="domain" description="VOC" evidence="1">
    <location>
        <begin position="7"/>
        <end position="44"/>
    </location>
</feature>
<evidence type="ECO:0000259" key="1">
    <source>
        <dbReference type="PROSITE" id="PS51819"/>
    </source>
</evidence>
<dbReference type="RefSeq" id="WP_117956702.1">
    <property type="nucleotide sequence ID" value="NZ_QRAN01000021.1"/>
</dbReference>
<keyword evidence="3" id="KW-1185">Reference proteome</keyword>
<dbReference type="Gene3D" id="3.10.180.10">
    <property type="entry name" value="2,3-Dihydroxybiphenyl 1,2-Dioxygenase, domain 1"/>
    <property type="match status" value="1"/>
</dbReference>
<dbReference type="Pfam" id="PF00903">
    <property type="entry name" value="Glyoxalase"/>
    <property type="match status" value="1"/>
</dbReference>
<dbReference type="InterPro" id="IPR029068">
    <property type="entry name" value="Glyas_Bleomycin-R_OHBP_Dase"/>
</dbReference>
<gene>
    <name evidence="2" type="ORF">DWB85_16345</name>
</gene>
<comment type="caution">
    <text evidence="2">The sequence shown here is derived from an EMBL/GenBank/DDBJ whole genome shotgun (WGS) entry which is preliminary data.</text>
</comment>
<organism evidence="2 3">
    <name type="scientific">Seongchinamella sediminis</name>
    <dbReference type="NCBI Taxonomy" id="2283635"/>
    <lineage>
        <taxon>Bacteria</taxon>
        <taxon>Pseudomonadati</taxon>
        <taxon>Pseudomonadota</taxon>
        <taxon>Gammaproteobacteria</taxon>
        <taxon>Cellvibrionales</taxon>
        <taxon>Halieaceae</taxon>
        <taxon>Seongchinamella</taxon>
    </lineage>
</organism>
<protein>
    <recommendedName>
        <fullName evidence="1">VOC domain-containing protein</fullName>
    </recommendedName>
</protein>
<dbReference type="AlphaFoldDB" id="A0A3L7DVX5"/>
<dbReference type="EMBL" id="QRAN01000021">
    <property type="protein sequence ID" value="RLQ20699.1"/>
    <property type="molecule type" value="Genomic_DNA"/>
</dbReference>
<accession>A0A3L7DVX5</accession>